<name>A0A143PJS5_LUTPR</name>
<evidence type="ECO:0000313" key="1">
    <source>
        <dbReference type="EMBL" id="AMY08500.1"/>
    </source>
</evidence>
<gene>
    <name evidence="1" type="ORF">LuPra_01700</name>
</gene>
<dbReference type="EMBL" id="CP015136">
    <property type="protein sequence ID" value="AMY08500.1"/>
    <property type="molecule type" value="Genomic_DNA"/>
</dbReference>
<sequence>MGLTDTWQESMWTNGGWRRGRRWSRVVVILTVAATVARCSDSLTAPAASAVVTFAVADE</sequence>
<proteinExistence type="predicted"/>
<keyword evidence="2" id="KW-1185">Reference proteome</keyword>
<accession>A0A143PJS5</accession>
<dbReference type="KEGG" id="abac:LuPra_01700"/>
<reference evidence="2" key="2">
    <citation type="submission" date="2016-04" db="EMBL/GenBank/DDBJ databases">
        <title>First Complete Genome Sequence of a Subdivision 6 Acidobacterium.</title>
        <authorList>
            <person name="Huang S."/>
            <person name="Vieira S."/>
            <person name="Bunk B."/>
            <person name="Riedel T."/>
            <person name="Sproeer C."/>
            <person name="Overmann J."/>
        </authorList>
    </citation>
    <scope>NUCLEOTIDE SEQUENCE [LARGE SCALE GENOMIC DNA]</scope>
    <source>
        <strain evidence="2">DSM 100886 HEG_-6_39</strain>
    </source>
</reference>
<reference evidence="1 2" key="1">
    <citation type="journal article" date="2016" name="Genome Announc.">
        <title>First Complete Genome Sequence of a Subdivision 6 Acidobacterium Strain.</title>
        <authorList>
            <person name="Huang S."/>
            <person name="Vieira S."/>
            <person name="Bunk B."/>
            <person name="Riedel T."/>
            <person name="Sproer C."/>
            <person name="Overmann J."/>
        </authorList>
    </citation>
    <scope>NUCLEOTIDE SEQUENCE [LARGE SCALE GENOMIC DNA]</scope>
    <source>
        <strain evidence="2">DSM 100886 HEG_-6_39</strain>
    </source>
</reference>
<dbReference type="AlphaFoldDB" id="A0A143PJS5"/>
<organism evidence="1 2">
    <name type="scientific">Luteitalea pratensis</name>
    <dbReference type="NCBI Taxonomy" id="1855912"/>
    <lineage>
        <taxon>Bacteria</taxon>
        <taxon>Pseudomonadati</taxon>
        <taxon>Acidobacteriota</taxon>
        <taxon>Vicinamibacteria</taxon>
        <taxon>Vicinamibacterales</taxon>
        <taxon>Vicinamibacteraceae</taxon>
        <taxon>Luteitalea</taxon>
    </lineage>
</organism>
<dbReference type="Proteomes" id="UP000076079">
    <property type="component" value="Chromosome"/>
</dbReference>
<protein>
    <submittedName>
        <fullName evidence="1">Uncharacterized protein</fullName>
    </submittedName>
</protein>
<dbReference type="RefSeq" id="WP_110170338.1">
    <property type="nucleotide sequence ID" value="NZ_CP015136.1"/>
</dbReference>
<evidence type="ECO:0000313" key="2">
    <source>
        <dbReference type="Proteomes" id="UP000076079"/>
    </source>
</evidence>